<protein>
    <recommendedName>
        <fullName evidence="3">Metallopeptidase</fullName>
    </recommendedName>
</protein>
<dbReference type="Pfam" id="PF14247">
    <property type="entry name" value="DUF4344"/>
    <property type="match status" value="1"/>
</dbReference>
<dbReference type="RefSeq" id="WP_015950063.1">
    <property type="nucleotide sequence ID" value="NC_011757.1"/>
</dbReference>
<dbReference type="EMBL" id="CP001298">
    <property type="protein sequence ID" value="ACK82158.1"/>
    <property type="molecule type" value="Genomic_DNA"/>
</dbReference>
<evidence type="ECO:0000313" key="1">
    <source>
        <dbReference type="EMBL" id="ACK82158.1"/>
    </source>
</evidence>
<dbReference type="HOGENOM" id="CLU_066427_0_0_5"/>
<evidence type="ECO:0000313" key="2">
    <source>
        <dbReference type="Proteomes" id="UP000002385"/>
    </source>
</evidence>
<reference evidence="1 2" key="2">
    <citation type="journal article" date="2012" name="J. Bacteriol.">
        <title>Complete genome sequences of six strains of the genus Methylobacterium.</title>
        <authorList>
            <person name="Marx C.J."/>
            <person name="Bringel F."/>
            <person name="Chistoserdova L."/>
            <person name="Moulin L."/>
            <person name="Farhan Ul Haque M."/>
            <person name="Fleischman D.E."/>
            <person name="Gruffaz C."/>
            <person name="Jourand P."/>
            <person name="Knief C."/>
            <person name="Lee M.C."/>
            <person name="Muller E.E."/>
            <person name="Nadalig T."/>
            <person name="Peyraud R."/>
            <person name="Roselli S."/>
            <person name="Russ L."/>
            <person name="Goodwin L.A."/>
            <person name="Ivanova N."/>
            <person name="Kyrpides N."/>
            <person name="Lajus A."/>
            <person name="Land M.L."/>
            <person name="Medigue C."/>
            <person name="Mikhailova N."/>
            <person name="Nolan M."/>
            <person name="Woyke T."/>
            <person name="Stolyar S."/>
            <person name="Vorholt J.A."/>
            <person name="Vuilleumier S."/>
        </authorList>
    </citation>
    <scope>NUCLEOTIDE SEQUENCE [LARGE SCALE GENOMIC DNA]</scope>
    <source>
        <strain evidence="2">CM4 / NCIMB 13688</strain>
    </source>
</reference>
<dbReference type="AlphaFoldDB" id="B7KQC2"/>
<reference evidence="2" key="1">
    <citation type="submission" date="2008-12" db="EMBL/GenBank/DDBJ databases">
        <title>Complete sequence of chromosome of Methylobacterium chloromethanicum CM4.</title>
        <authorList>
            <consortium name="US DOE Joint Genome Institute"/>
            <person name="Lucas S."/>
            <person name="Copeland A."/>
            <person name="Lapidus A."/>
            <person name="Glavina del Rio T."/>
            <person name="Dalin E."/>
            <person name="Tice H."/>
            <person name="Bruce D."/>
            <person name="Goodwin L."/>
            <person name="Pitluck S."/>
            <person name="Chertkov O."/>
            <person name="Brettin T."/>
            <person name="Detter J.C."/>
            <person name="Han C."/>
            <person name="Larimer F."/>
            <person name="Land M."/>
            <person name="Hauser L."/>
            <person name="Kyrpides N."/>
            <person name="Mikhailova N."/>
            <person name="Marx C."/>
            <person name="Richardson P."/>
        </authorList>
    </citation>
    <scope>NUCLEOTIDE SEQUENCE [LARGE SCALE GENOMIC DNA]</scope>
    <source>
        <strain evidence="2">CM4 / NCIMB 13688</strain>
    </source>
</reference>
<sequence length="293" mass="32532">MSPAHLERLMGTRMPVRAWHIAILLAATVLPVSASAGPSGRDGGRIRVVYVAPKTAAYREIYDTMREQRVLERVGAIIGLVRLPNRLTYRLTECAGERNAWYAPENRSVTICYELLDSIVQAAPRTKSPAGVTRQDAIHGPVFQILLHESSHALFALLQVPILGREEDAADQVASLILLHLSPTDARRVVNGSAYFFAATAKEEPIDKGAFADVHGLSWQRFYNLACMAYGSDRRRYRAIVAKGYLPKERAKGCGEEYGQVDFAFRTLIGSHLRVRPAGGQRLRRAFRSAFKS</sequence>
<accession>B7KQC2</accession>
<organism evidence="1 2">
    <name type="scientific">Methylorubrum extorquens (strain CM4 / NCIMB 13688)</name>
    <name type="common">Methylobacterium extorquens</name>
    <dbReference type="NCBI Taxonomy" id="440085"/>
    <lineage>
        <taxon>Bacteria</taxon>
        <taxon>Pseudomonadati</taxon>
        <taxon>Pseudomonadota</taxon>
        <taxon>Alphaproteobacteria</taxon>
        <taxon>Hyphomicrobiales</taxon>
        <taxon>Methylobacteriaceae</taxon>
        <taxon>Methylorubrum</taxon>
    </lineage>
</organism>
<dbReference type="KEGG" id="mch:Mchl_1273"/>
<gene>
    <name evidence="1" type="ordered locus">Mchl_1273</name>
</gene>
<dbReference type="InterPro" id="IPR025644">
    <property type="entry name" value="DUF4344"/>
</dbReference>
<dbReference type="Proteomes" id="UP000002385">
    <property type="component" value="Chromosome"/>
</dbReference>
<name>B7KQC2_METC4</name>
<proteinExistence type="predicted"/>
<evidence type="ECO:0008006" key="3">
    <source>
        <dbReference type="Google" id="ProtNLM"/>
    </source>
</evidence>